<feature type="coiled-coil region" evidence="1">
    <location>
        <begin position="139"/>
        <end position="166"/>
    </location>
</feature>
<sequence length="263" mass="30014">MLKLRRNLVDAEEQLIDLKRKFAEVDAELSVTKKELTTAKSDLSLVGKDKLEALAELKIMNSQELIELRGEHEEAQRKIRDLEGDVDQKRSLLNTVLLEKDEVSKKLSEQKDTILENEKSNSELRATIATFQGTTEGRDAALEKRVLQLQEKLEGQREKMVKAREHIKKQNGIIRDLKEKVDATDITATDANAKFKEEQLAESDKKRRAELEILERENKMIVSAWYDQATRLQMNSVALERKGDTPHSWLNKQRAALAKAGGV</sequence>
<evidence type="ECO:0008006" key="4">
    <source>
        <dbReference type="Google" id="ProtNLM"/>
    </source>
</evidence>
<gene>
    <name evidence="2" type="ORF">B9Z19DRAFT_126011</name>
</gene>
<name>A0A2T6ZR12_TUBBO</name>
<comment type="caution">
    <text evidence="2">The sequence shown here is derived from an EMBL/GenBank/DDBJ whole genome shotgun (WGS) entry which is preliminary data.</text>
</comment>
<dbReference type="OrthoDB" id="2129491at2759"/>
<keyword evidence="1" id="KW-0175">Coiled coil</keyword>
<evidence type="ECO:0000313" key="3">
    <source>
        <dbReference type="Proteomes" id="UP000244722"/>
    </source>
</evidence>
<dbReference type="EMBL" id="NESQ01000135">
    <property type="protein sequence ID" value="PUU77930.1"/>
    <property type="molecule type" value="Genomic_DNA"/>
</dbReference>
<keyword evidence="3" id="KW-1185">Reference proteome</keyword>
<accession>A0A2T6ZR12</accession>
<protein>
    <recommendedName>
        <fullName evidence="4">Hook C-terminal domain-containing protein</fullName>
    </recommendedName>
</protein>
<evidence type="ECO:0000256" key="1">
    <source>
        <dbReference type="SAM" id="Coils"/>
    </source>
</evidence>
<evidence type="ECO:0000313" key="2">
    <source>
        <dbReference type="EMBL" id="PUU77930.1"/>
    </source>
</evidence>
<feature type="coiled-coil region" evidence="1">
    <location>
        <begin position="65"/>
        <end position="92"/>
    </location>
</feature>
<dbReference type="AlphaFoldDB" id="A0A2T6ZR12"/>
<feature type="coiled-coil region" evidence="1">
    <location>
        <begin position="1"/>
        <end position="28"/>
    </location>
</feature>
<proteinExistence type="predicted"/>
<dbReference type="STRING" id="42251.A0A2T6ZR12"/>
<organism evidence="2 3">
    <name type="scientific">Tuber borchii</name>
    <name type="common">White truffle</name>
    <dbReference type="NCBI Taxonomy" id="42251"/>
    <lineage>
        <taxon>Eukaryota</taxon>
        <taxon>Fungi</taxon>
        <taxon>Dikarya</taxon>
        <taxon>Ascomycota</taxon>
        <taxon>Pezizomycotina</taxon>
        <taxon>Pezizomycetes</taxon>
        <taxon>Pezizales</taxon>
        <taxon>Tuberaceae</taxon>
        <taxon>Tuber</taxon>
    </lineage>
</organism>
<dbReference type="Proteomes" id="UP000244722">
    <property type="component" value="Unassembled WGS sequence"/>
</dbReference>
<reference evidence="2 3" key="1">
    <citation type="submission" date="2017-04" db="EMBL/GenBank/DDBJ databases">
        <title>Draft genome sequence of Tuber borchii Vittad., a whitish edible truffle.</title>
        <authorList>
            <consortium name="DOE Joint Genome Institute"/>
            <person name="Murat C."/>
            <person name="Kuo A."/>
            <person name="Barry K.W."/>
            <person name="Clum A."/>
            <person name="Dockter R.B."/>
            <person name="Fauchery L."/>
            <person name="Iotti M."/>
            <person name="Kohler A."/>
            <person name="Labutti K."/>
            <person name="Lindquist E.A."/>
            <person name="Lipzen A."/>
            <person name="Ohm R.A."/>
            <person name="Wang M."/>
            <person name="Grigoriev I.V."/>
            <person name="Zambonelli A."/>
            <person name="Martin F.M."/>
        </authorList>
    </citation>
    <scope>NUCLEOTIDE SEQUENCE [LARGE SCALE GENOMIC DNA]</scope>
    <source>
        <strain evidence="2 3">Tbo3840</strain>
    </source>
</reference>